<organism evidence="1 2">
    <name type="scientific">Acinetobacter venetianus</name>
    <dbReference type="NCBI Taxonomy" id="52133"/>
    <lineage>
        <taxon>Bacteria</taxon>
        <taxon>Pseudomonadati</taxon>
        <taxon>Pseudomonadota</taxon>
        <taxon>Gammaproteobacteria</taxon>
        <taxon>Moraxellales</taxon>
        <taxon>Moraxellaceae</taxon>
        <taxon>Acinetobacter</taxon>
    </lineage>
</organism>
<gene>
    <name evidence="1" type="ORF">AVENLUH5627_02662</name>
</gene>
<comment type="caution">
    <text evidence="1">The sequence shown here is derived from an EMBL/GenBank/DDBJ whole genome shotgun (WGS) entry which is preliminary data.</text>
</comment>
<protein>
    <submittedName>
        <fullName evidence="1">Uncharacterized protein</fullName>
    </submittedName>
</protein>
<dbReference type="RefSeq" id="WP_061519347.1">
    <property type="nucleotide sequence ID" value="NZ_JRUE01000212.1"/>
</dbReference>
<dbReference type="PATRIC" id="fig|52133.18.peg.2732"/>
<name>A0A150HLE0_9GAMM</name>
<dbReference type="AlphaFoldDB" id="A0A150HLE0"/>
<evidence type="ECO:0000313" key="1">
    <source>
        <dbReference type="EMBL" id="KXZ65932.1"/>
    </source>
</evidence>
<dbReference type="Proteomes" id="UP000075680">
    <property type="component" value="Unassembled WGS sequence"/>
</dbReference>
<evidence type="ECO:0000313" key="2">
    <source>
        <dbReference type="Proteomes" id="UP000075680"/>
    </source>
</evidence>
<dbReference type="EMBL" id="JRUE01000212">
    <property type="protein sequence ID" value="KXZ65932.1"/>
    <property type="molecule type" value="Genomic_DNA"/>
</dbReference>
<accession>A0A150HLE0</accession>
<proteinExistence type="predicted"/>
<sequence length="134" mass="15187">MNNQELIQCVERQKALSNQSGIIENKKAVSELLQKQVDEWLAKGGKIADLDAHERFQPETFNGNNQQQTKRVRASGVARRAAQKKGEIFYHGLECAICKETLRYVQNMNCVACNRKRAQQRGKGKVQRVVGEMA</sequence>
<reference evidence="1 2" key="1">
    <citation type="journal article" date="2016" name="Sci. Rep.">
        <title>Genomic and phenotypic characterization of the species Acinetobacter venetianus.</title>
        <authorList>
            <person name="Fondi M."/>
            <person name="Maida I."/>
            <person name="Perrin E."/>
            <person name="Orlandini V."/>
            <person name="La Torre L."/>
            <person name="Bosi E."/>
            <person name="Negroni A."/>
            <person name="Zanaroli G."/>
            <person name="Fava F."/>
            <person name="Decorosi F."/>
            <person name="Giovannetti L."/>
            <person name="Viti C."/>
            <person name="Vaneechoutte M."/>
            <person name="Dijkshoorn L."/>
            <person name="Fani R."/>
        </authorList>
    </citation>
    <scope>NUCLEOTIDE SEQUENCE [LARGE SCALE GENOMIC DNA]</scope>
    <source>
        <strain evidence="1 2">LUH5627</strain>
    </source>
</reference>